<evidence type="ECO:0000259" key="1">
    <source>
        <dbReference type="Pfam" id="PF13456"/>
    </source>
</evidence>
<name>A0AAV3QZ20_LITER</name>
<dbReference type="Gene3D" id="3.30.420.10">
    <property type="entry name" value="Ribonuclease H-like superfamily/Ribonuclease H"/>
    <property type="match status" value="1"/>
</dbReference>
<dbReference type="InterPro" id="IPR053151">
    <property type="entry name" value="RNase_H-like"/>
</dbReference>
<dbReference type="PANTHER" id="PTHR47723">
    <property type="entry name" value="OS05G0353850 PROTEIN"/>
    <property type="match status" value="1"/>
</dbReference>
<dbReference type="SUPFAM" id="SSF53098">
    <property type="entry name" value="Ribonuclease H-like"/>
    <property type="match status" value="1"/>
</dbReference>
<accession>A0AAV3QZ20</accession>
<dbReference type="GO" id="GO:0004523">
    <property type="term" value="F:RNA-DNA hybrid ribonuclease activity"/>
    <property type="evidence" value="ECO:0007669"/>
    <property type="project" value="InterPro"/>
</dbReference>
<gene>
    <name evidence="2" type="ORF">LIER_22293</name>
</gene>
<keyword evidence="3" id="KW-1185">Reference proteome</keyword>
<dbReference type="InterPro" id="IPR002156">
    <property type="entry name" value="RNaseH_domain"/>
</dbReference>
<reference evidence="2 3" key="1">
    <citation type="submission" date="2024-01" db="EMBL/GenBank/DDBJ databases">
        <title>The complete chloroplast genome sequence of Lithospermum erythrorhizon: insights into the phylogenetic relationship among Boraginaceae species and the maternal lineages of purple gromwells.</title>
        <authorList>
            <person name="Okada T."/>
            <person name="Watanabe K."/>
        </authorList>
    </citation>
    <scope>NUCLEOTIDE SEQUENCE [LARGE SCALE GENOMIC DNA]</scope>
</reference>
<organism evidence="2 3">
    <name type="scientific">Lithospermum erythrorhizon</name>
    <name type="common">Purple gromwell</name>
    <name type="synonym">Lithospermum officinale var. erythrorhizon</name>
    <dbReference type="NCBI Taxonomy" id="34254"/>
    <lineage>
        <taxon>Eukaryota</taxon>
        <taxon>Viridiplantae</taxon>
        <taxon>Streptophyta</taxon>
        <taxon>Embryophyta</taxon>
        <taxon>Tracheophyta</taxon>
        <taxon>Spermatophyta</taxon>
        <taxon>Magnoliopsida</taxon>
        <taxon>eudicotyledons</taxon>
        <taxon>Gunneridae</taxon>
        <taxon>Pentapetalae</taxon>
        <taxon>asterids</taxon>
        <taxon>lamiids</taxon>
        <taxon>Boraginales</taxon>
        <taxon>Boraginaceae</taxon>
        <taxon>Boraginoideae</taxon>
        <taxon>Lithospermeae</taxon>
        <taxon>Lithospermum</taxon>
    </lineage>
</organism>
<dbReference type="PANTHER" id="PTHR47723:SF19">
    <property type="entry name" value="POLYNUCLEOTIDYL TRANSFERASE, RIBONUCLEASE H-LIKE SUPERFAMILY PROTEIN"/>
    <property type="match status" value="1"/>
</dbReference>
<dbReference type="InterPro" id="IPR044730">
    <property type="entry name" value="RNase_H-like_dom_plant"/>
</dbReference>
<sequence>MRLMKATRLPIQNPLPQLVNWGERQAWHHPSVRWLKLNTGASWFKTDKRGAIGCVCRNESGNFLGARWVKLPRVASAIAAEAMALRLGLEFTYMTGWKRLGVESDSRQVIQMLTKRQQVTSGLEALVGDILHIVTRLEVKFQFTCRSSNNVAHTIAHSDSMGEMEATWLSSPPFWLSSALSHDV</sequence>
<dbReference type="Pfam" id="PF13456">
    <property type="entry name" value="RVT_3"/>
    <property type="match status" value="1"/>
</dbReference>
<protein>
    <recommendedName>
        <fullName evidence="1">RNase H type-1 domain-containing protein</fullName>
    </recommendedName>
</protein>
<dbReference type="EMBL" id="BAABME010006051">
    <property type="protein sequence ID" value="GAA0167337.1"/>
    <property type="molecule type" value="Genomic_DNA"/>
</dbReference>
<feature type="domain" description="RNase H type-1" evidence="1">
    <location>
        <begin position="39"/>
        <end position="157"/>
    </location>
</feature>
<dbReference type="GO" id="GO:0003676">
    <property type="term" value="F:nucleic acid binding"/>
    <property type="evidence" value="ECO:0007669"/>
    <property type="project" value="InterPro"/>
</dbReference>
<evidence type="ECO:0000313" key="3">
    <source>
        <dbReference type="Proteomes" id="UP001454036"/>
    </source>
</evidence>
<dbReference type="AlphaFoldDB" id="A0AAV3QZ20"/>
<evidence type="ECO:0000313" key="2">
    <source>
        <dbReference type="EMBL" id="GAA0167337.1"/>
    </source>
</evidence>
<dbReference type="Proteomes" id="UP001454036">
    <property type="component" value="Unassembled WGS sequence"/>
</dbReference>
<proteinExistence type="predicted"/>
<dbReference type="CDD" id="cd06222">
    <property type="entry name" value="RNase_H_like"/>
    <property type="match status" value="1"/>
</dbReference>
<dbReference type="InterPro" id="IPR036397">
    <property type="entry name" value="RNaseH_sf"/>
</dbReference>
<dbReference type="InterPro" id="IPR012337">
    <property type="entry name" value="RNaseH-like_sf"/>
</dbReference>
<comment type="caution">
    <text evidence="2">The sequence shown here is derived from an EMBL/GenBank/DDBJ whole genome shotgun (WGS) entry which is preliminary data.</text>
</comment>